<evidence type="ECO:0000313" key="7">
    <source>
        <dbReference type="Proteomes" id="UP000216913"/>
    </source>
</evidence>
<dbReference type="Gene3D" id="3.90.1590.10">
    <property type="entry name" value="glutathione-dependent formaldehyde- activating enzyme (gfa)"/>
    <property type="match status" value="1"/>
</dbReference>
<sequence>MSTDTAFKPHTGGCHCQAVRFRTTGPALTAATCHCRDCQFLSGGAPAHALLLAAASLKIERGAPQEYVYRSDSGRQVMRSFCPACGTPLFGQAEGADYVIVRAGALDEPARFANQLTLWTASAPPWHTIDTAHPHFPHNAPG</sequence>
<organism evidence="6 7">
    <name type="scientific">Bordetella genomosp. 5</name>
    <dbReference type="NCBI Taxonomy" id="1395608"/>
    <lineage>
        <taxon>Bacteria</taxon>
        <taxon>Pseudomonadati</taxon>
        <taxon>Pseudomonadota</taxon>
        <taxon>Betaproteobacteria</taxon>
        <taxon>Burkholderiales</taxon>
        <taxon>Alcaligenaceae</taxon>
        <taxon>Bordetella</taxon>
    </lineage>
</organism>
<evidence type="ECO:0000259" key="5">
    <source>
        <dbReference type="PROSITE" id="PS51891"/>
    </source>
</evidence>
<proteinExistence type="inferred from homology"/>
<name>A0A261TC26_9BORD</name>
<keyword evidence="3" id="KW-0862">Zinc</keyword>
<accession>A0A261TC26</accession>
<comment type="similarity">
    <text evidence="1">Belongs to the Gfa family.</text>
</comment>
<evidence type="ECO:0000313" key="6">
    <source>
        <dbReference type="EMBL" id="OZI46817.1"/>
    </source>
</evidence>
<dbReference type="SUPFAM" id="SSF51316">
    <property type="entry name" value="Mss4-like"/>
    <property type="match status" value="1"/>
</dbReference>
<comment type="caution">
    <text evidence="6">The sequence shown here is derived from an EMBL/GenBank/DDBJ whole genome shotgun (WGS) entry which is preliminary data.</text>
</comment>
<dbReference type="PROSITE" id="PS51891">
    <property type="entry name" value="CENP_V_GFA"/>
    <property type="match status" value="1"/>
</dbReference>
<dbReference type="GO" id="GO:0016846">
    <property type="term" value="F:carbon-sulfur lyase activity"/>
    <property type="evidence" value="ECO:0007669"/>
    <property type="project" value="InterPro"/>
</dbReference>
<dbReference type="GO" id="GO:0046872">
    <property type="term" value="F:metal ion binding"/>
    <property type="evidence" value="ECO:0007669"/>
    <property type="project" value="UniProtKB-KW"/>
</dbReference>
<dbReference type="Pfam" id="PF04828">
    <property type="entry name" value="GFA"/>
    <property type="match status" value="1"/>
</dbReference>
<dbReference type="Proteomes" id="UP000216913">
    <property type="component" value="Unassembled WGS sequence"/>
</dbReference>
<evidence type="ECO:0000256" key="2">
    <source>
        <dbReference type="ARBA" id="ARBA00022723"/>
    </source>
</evidence>
<dbReference type="OrthoDB" id="327703at2"/>
<dbReference type="AlphaFoldDB" id="A0A261TC26"/>
<keyword evidence="2" id="KW-0479">Metal-binding</keyword>
<keyword evidence="4" id="KW-0456">Lyase</keyword>
<reference evidence="6 7" key="1">
    <citation type="submission" date="2017-05" db="EMBL/GenBank/DDBJ databases">
        <title>Complete and WGS of Bordetella genogroups.</title>
        <authorList>
            <person name="Spilker T."/>
            <person name="LiPuma J."/>
        </authorList>
    </citation>
    <scope>NUCLEOTIDE SEQUENCE [LARGE SCALE GENOMIC DNA]</scope>
    <source>
        <strain evidence="6 7">AU10456</strain>
    </source>
</reference>
<dbReference type="PANTHER" id="PTHR33337">
    <property type="entry name" value="GFA DOMAIN-CONTAINING PROTEIN"/>
    <property type="match status" value="1"/>
</dbReference>
<evidence type="ECO:0000256" key="3">
    <source>
        <dbReference type="ARBA" id="ARBA00022833"/>
    </source>
</evidence>
<evidence type="ECO:0000256" key="4">
    <source>
        <dbReference type="ARBA" id="ARBA00023239"/>
    </source>
</evidence>
<gene>
    <name evidence="6" type="ORF">CAL25_19240</name>
</gene>
<dbReference type="InterPro" id="IPR006913">
    <property type="entry name" value="CENP-V/GFA"/>
</dbReference>
<keyword evidence="7" id="KW-1185">Reference proteome</keyword>
<dbReference type="PANTHER" id="PTHR33337:SF40">
    <property type="entry name" value="CENP-V_GFA DOMAIN-CONTAINING PROTEIN-RELATED"/>
    <property type="match status" value="1"/>
</dbReference>
<dbReference type="InterPro" id="IPR011057">
    <property type="entry name" value="Mss4-like_sf"/>
</dbReference>
<evidence type="ECO:0000256" key="1">
    <source>
        <dbReference type="ARBA" id="ARBA00005495"/>
    </source>
</evidence>
<feature type="domain" description="CENP-V/GFA" evidence="5">
    <location>
        <begin position="10"/>
        <end position="127"/>
    </location>
</feature>
<protein>
    <submittedName>
        <fullName evidence="6">Aldehyde-activating protein</fullName>
    </submittedName>
</protein>
<dbReference type="EMBL" id="NEVP01000011">
    <property type="protein sequence ID" value="OZI46817.1"/>
    <property type="molecule type" value="Genomic_DNA"/>
</dbReference>